<evidence type="ECO:0000256" key="4">
    <source>
        <dbReference type="ARBA" id="ARBA00022759"/>
    </source>
</evidence>
<dbReference type="CDD" id="cd01647">
    <property type="entry name" value="RT_LTR"/>
    <property type="match status" value="1"/>
</dbReference>
<dbReference type="AlphaFoldDB" id="A0A176VXK2"/>
<keyword evidence="1" id="KW-0808">Transferase</keyword>
<keyword evidence="2" id="KW-0548">Nucleotidyltransferase</keyword>
<dbReference type="InterPro" id="IPR043128">
    <property type="entry name" value="Rev_trsase/Diguanyl_cyclase"/>
</dbReference>
<dbReference type="EMBL" id="LVLJ01002329">
    <property type="protein sequence ID" value="OAE25544.1"/>
    <property type="molecule type" value="Genomic_DNA"/>
</dbReference>
<dbReference type="GO" id="GO:0003964">
    <property type="term" value="F:RNA-directed DNA polymerase activity"/>
    <property type="evidence" value="ECO:0007669"/>
    <property type="project" value="UniProtKB-KW"/>
</dbReference>
<evidence type="ECO:0000256" key="6">
    <source>
        <dbReference type="ARBA" id="ARBA00022918"/>
    </source>
</evidence>
<organism evidence="8 9">
    <name type="scientific">Marchantia polymorpha subsp. ruderalis</name>
    <dbReference type="NCBI Taxonomy" id="1480154"/>
    <lineage>
        <taxon>Eukaryota</taxon>
        <taxon>Viridiplantae</taxon>
        <taxon>Streptophyta</taxon>
        <taxon>Embryophyta</taxon>
        <taxon>Marchantiophyta</taxon>
        <taxon>Marchantiopsida</taxon>
        <taxon>Marchantiidae</taxon>
        <taxon>Marchantiales</taxon>
        <taxon>Marchantiaceae</taxon>
        <taxon>Marchantia</taxon>
    </lineage>
</organism>
<dbReference type="GO" id="GO:0004519">
    <property type="term" value="F:endonuclease activity"/>
    <property type="evidence" value="ECO:0007669"/>
    <property type="project" value="UniProtKB-KW"/>
</dbReference>
<dbReference type="Gene3D" id="3.30.70.270">
    <property type="match status" value="1"/>
</dbReference>
<sequence length="400" mass="46113">MLHRFDNASFDMNPKYSLMVKEEIDRLLEAGFIYPVNNSEWVSPIVVVLKKTGADGKVKIRVCQDFRKLNAATKKDYLPLPFTDIILDHVAGQEIYSFLDGFSGYNQVSIRETNQLKTNFTTEWGTFAFNQMPFGYYQRFIKSYAKRATMLTELLKKEQAFVWTSKRQAAFENLKKQLVSAPILLPPVWTKEFHMTIDASGWCLGAILWQHDDQQRECPVYNASRQMSSAERNYTTTEREALSVVYSCKKFRHYLLGYKIIFHTDHDSLKYLGNKLDLLGRIARWILLLQEFNYKVVVKPGKTNANADYLSRMRGLAAVADISSQFLDEFPVQRVSIGAGAVRVEPPVPSEYEDIINYLKTRRYLAELSRDKKVANQYKVAPYTLISGVLFCMGSDDKIR</sequence>
<keyword evidence="3" id="KW-0540">Nuclease</keyword>
<dbReference type="CDD" id="cd09274">
    <property type="entry name" value="RNase_HI_RT_Ty3"/>
    <property type="match status" value="1"/>
</dbReference>
<evidence type="ECO:0000259" key="7">
    <source>
        <dbReference type="Pfam" id="PF17917"/>
    </source>
</evidence>
<evidence type="ECO:0000313" key="8">
    <source>
        <dbReference type="EMBL" id="OAE25544.1"/>
    </source>
</evidence>
<dbReference type="InterPro" id="IPR043502">
    <property type="entry name" value="DNA/RNA_pol_sf"/>
</dbReference>
<dbReference type="FunFam" id="3.10.20.370:FF:000001">
    <property type="entry name" value="Retrovirus-related Pol polyprotein from transposon 17.6-like protein"/>
    <property type="match status" value="1"/>
</dbReference>
<dbReference type="Proteomes" id="UP000077202">
    <property type="component" value="Unassembled WGS sequence"/>
</dbReference>
<protein>
    <recommendedName>
        <fullName evidence="7">Reverse transcriptase RNase H-like domain-containing protein</fullName>
    </recommendedName>
</protein>
<name>A0A176VXK2_MARPO</name>
<dbReference type="PANTHER" id="PTHR37984:SF5">
    <property type="entry name" value="PROTEIN NYNRIN-LIKE"/>
    <property type="match status" value="1"/>
</dbReference>
<dbReference type="PANTHER" id="PTHR37984">
    <property type="entry name" value="PROTEIN CBG26694"/>
    <property type="match status" value="1"/>
</dbReference>
<evidence type="ECO:0000313" key="9">
    <source>
        <dbReference type="Proteomes" id="UP000077202"/>
    </source>
</evidence>
<dbReference type="InterPro" id="IPR050951">
    <property type="entry name" value="Retrovirus_Pol_polyprotein"/>
</dbReference>
<dbReference type="SUPFAM" id="SSF56672">
    <property type="entry name" value="DNA/RNA polymerases"/>
    <property type="match status" value="1"/>
</dbReference>
<comment type="caution">
    <text evidence="8">The sequence shown here is derived from an EMBL/GenBank/DDBJ whole genome shotgun (WGS) entry which is preliminary data.</text>
</comment>
<evidence type="ECO:0000256" key="5">
    <source>
        <dbReference type="ARBA" id="ARBA00022801"/>
    </source>
</evidence>
<dbReference type="Gene3D" id="3.10.10.10">
    <property type="entry name" value="HIV Type 1 Reverse Transcriptase, subunit A, domain 1"/>
    <property type="match status" value="1"/>
</dbReference>
<proteinExistence type="predicted"/>
<dbReference type="Pfam" id="PF17917">
    <property type="entry name" value="RT_RNaseH"/>
    <property type="match status" value="1"/>
</dbReference>
<keyword evidence="9" id="KW-1185">Reference proteome</keyword>
<reference evidence="8" key="1">
    <citation type="submission" date="2016-03" db="EMBL/GenBank/DDBJ databases">
        <title>Mechanisms controlling the formation of the plant cell surface in tip-growing cells are functionally conserved among land plants.</title>
        <authorList>
            <person name="Honkanen S."/>
            <person name="Jones V.A."/>
            <person name="Morieri G."/>
            <person name="Champion C."/>
            <person name="Hetherington A.J."/>
            <person name="Kelly S."/>
            <person name="Saint-Marcoux D."/>
            <person name="Proust H."/>
            <person name="Prescott H."/>
            <person name="Dolan L."/>
        </authorList>
    </citation>
    <scope>NUCLEOTIDE SEQUENCE [LARGE SCALE GENOMIC DNA]</scope>
    <source>
        <tissue evidence="8">Whole gametophyte</tissue>
    </source>
</reference>
<gene>
    <name evidence="8" type="ORF">AXG93_1543s1610</name>
</gene>
<dbReference type="InterPro" id="IPR041373">
    <property type="entry name" value="RT_RNaseH"/>
</dbReference>
<dbReference type="Gene3D" id="3.10.20.370">
    <property type="match status" value="1"/>
</dbReference>
<evidence type="ECO:0000256" key="3">
    <source>
        <dbReference type="ARBA" id="ARBA00022722"/>
    </source>
</evidence>
<keyword evidence="4" id="KW-0255">Endonuclease</keyword>
<evidence type="ECO:0000256" key="1">
    <source>
        <dbReference type="ARBA" id="ARBA00022679"/>
    </source>
</evidence>
<keyword evidence="5" id="KW-0378">Hydrolase</keyword>
<evidence type="ECO:0000256" key="2">
    <source>
        <dbReference type="ARBA" id="ARBA00022695"/>
    </source>
</evidence>
<keyword evidence="6" id="KW-0695">RNA-directed DNA polymerase</keyword>
<dbReference type="GO" id="GO:0016787">
    <property type="term" value="F:hydrolase activity"/>
    <property type="evidence" value="ECO:0007669"/>
    <property type="project" value="UniProtKB-KW"/>
</dbReference>
<accession>A0A176VXK2</accession>
<feature type="domain" description="Reverse transcriptase RNase H-like" evidence="7">
    <location>
        <begin position="190"/>
        <end position="292"/>
    </location>
</feature>